<dbReference type="GO" id="GO:0000077">
    <property type="term" value="P:DNA damage checkpoint signaling"/>
    <property type="evidence" value="ECO:0007669"/>
    <property type="project" value="TreeGrafter"/>
</dbReference>
<sequence>DLVHYYNRHNLTAASGATCTLEWDGIINVLEGLNSAKPKVAATLDGHLPQILQPVVSCPTRLSQKKRLELVECLLQELPVDRGTQGVSGVYTVLSRYLPHPAVACHPQLEAGEIVHAIQSHIGRVDRPSMYDAACHTLARMVLHMDPGVFEEHCMPIFDFCDNPEAPPFHLMNALYVRARATGNLPLLTLLSTTNMLTEAVGVVSNAVDDEAVSQATTFLSLVALGEVGSEEEGAEISVHPPPIEMCHLLARKSARGRERVGVVHGTTCAVSLARLISKVDHTASVTSTLCEVFPDIRGGQTSSLALECLIQLLYTLTPTPRSIATGTSEAVTLALETVPLVLERHTVQACRLLSASARAMVSMVSTKTERDDAGERDTLLSPLHKALSAVLGVIVVAASEERGKGHNGMDTVPSAALYACGGSVAYVLGSLSLLGCRDSDVWEVLRGVGGMVFPLPDCSAKKEDGEEERDRDRERGSATDECAVSTPVAKVLAIVAVSHHLALSLIAPRAAADIPSYKGLDAATVKFASEAPELPGGLRYALLCSASGMRLRDTHTFKEALSPVLSVLGVLSGLVHTTLSSQPIGNVNVCKSAQTVRRSFGAGHTTCDALNTVLLGGGADMSPWTGYFPVAALSVLSTHSTVTDRVEDRQSAWGETAVMEYHLRSIAPTVTAPLSLNLHDMHRVESLCDDPLCPVPCPVEFYNAAPSNGTLPVGVTALTASQSISLLDVLDTIKESYNKTTDAAIRISLALVLSHASAVYAPLKDSAVAEMTSILVAPSMDQRMQDAKYERERVSSTRRSRRGHDEDENMFLTAADMSCPALVGLMPALCRLSHKASLSAPPPDDGYEGDQPLTWSHLALMALLEARVCSKQQRIALFPTDMALLTCPVWLRYSLPDPVENSDTPYVTVPVVLGHIVEPVQTKVLKDDQRLTGPVLQGCVTRIMTHALQDTLAACVAHAKQKATNGATPTEDPDTPARKSQSRRVRSRHNSPGTNLLDVEDEREREQRRRDAIPTVEHWTHQKCRDLTHNMLFVVFPEEEEQTMNDMLDGEESRSSDESPLVKRRIKRGRQDKNHITCCGTMRYQVARSILFLLGDIENAFLKRSRDGLGLGLLTSSLDPAVRMGGVCALLEYASKRPTDEFVQECIGKMCSVATSVLLPKVFKVDRRDGTKTEVPEELDAVTVSVVWLLRMSLPVLTGGVASIVRSAVLKATTSRDRDRVLKYDSVRAMLAASENDNEGERDTGLARLVLPAATAMVESGHSLYRVHSDSQGLPPDQDVWGMVDTDTHVGQVFRIAVSCLSRQQQPMPAIQAYRKSVLRKARDAARASRKATAAPETGVKRPSRGRPTRRASTRGSRAKRRPTQSDPYIDTLSKGLGLAFEAQSQDVDEDDSHEESEAESEGEGEGESGVAGCTAGSVCVGVLLAACAVSMLGIPDYVLQYFPAEKDAPEVDTVTLPKTIEGMDSICQQMQPSELYAFTNQLKILLHEAESSPDSPLAQLCAIGSAIHSLGLSRWLYPNGTWSVVEAVSTLVQSQYMEGATISTHTNTPLDTMSESVLTIDGVYQYDLDEQEGEERENASAKPPSRSLTAVICSLLTDVHTAIVDHESQAERERLAKAAEEADVVEIIPSSGASPEDDNTPGIPSFTAANSVACLLDALSVYRDRVGTPCQLLMQGAARILQTPTGMRVGACVGEVSAAFTGVTLDESTVDPETAMAKYEACLSTHRDSCVIFHHLSAQYGIARGEGVLRCLSARITRGDFFKDLDAETCVPLLAGLSHVLNGVSRGSVIERELVGSMTDALSLIDAHGGHHTDALSLSLPHPLSGVQRVTFNTSEYPESSDTLKRYMRYSDAADDAAVVCNELIEANRLCGDDGEADAHLALTDTLLAENSVLSRLTPATSSICSLSTLVESMCRQSGSEGVEAAKAVIRVIVPASELTGYIGVPTTPATTPPASIESDGVSDAVSVYNTWLSGVCAILRERAGLGWLASLAPFSPYAAEWLVKYGIFRLTYPLSCCVLKGTDRTEVLGQIFSVVTGDSAGDNSLVVPVLADALVYVGHMMLTAKTFIHRGLNAYMNGQPNDPSKDIGRIITNYSLNLYLPFGVPLSISTAVASAAIESGYNHVAGWITESLGYHIERIEWQRQAVSGSPTIKGALVDDVLVDALQAINRQHQLGARVVRQLVKVMHQMPAASDPSLVSADNPTAADIAALTSRALLHTSPEDCVSDSPSRTQSATGGYLARFDTDDGVEPVQERLRALTYQSELSMALGKHADALETWDQALTLSLSHGGETSSQPLSLPSLTPTISMSTDRGESVRERDTSAEAGLRQCLLYSGNSYLHQRLGRDMQASRDAVYVPDWRFTHDPQTTPPFPTTANTAFTAIVGATVSRDANRALAALHSGRSAVLEAITHTKGGSDVGMAGVSSTSWAGVFRECTAEAGSKSADLQGMGLRSAPTQELRLSTGCVLSVLEGEGESDTDTGAVSALRSIGQRAKETYGKLGMSQLGTRVLSQCGLLYHLLNGGSVGTGDKGRSGEREALSASLSLTETPRQALSLEAAKASYSGYLEISDKLRNQDYIKQAEDLGNLDNRPSAARERDFGKKRQVSEVERFLNQTEALIEKRNSFLIDSLTAYLQHFAKGDISGSDSLSVFRIIRPLLDVCGSGKTDKSASTATSPGKYGSVQKDKEVLILHKMRRVTRDMLIHGIDPPTASQVIKLLSEHLLSRDGSPPLVSSHHLLPAAVILVTRLASQIPASAPPTPAPPARDELDDMGWESITTMAPVSYRGRERERERERERKRSRERVPSRSPRESSLAAARELLRNVVLRMAVDHPFHVVPHLIAIGGCEDVLTDLLGPVGQEMTVDHSVLVAAVQGCQAAVEFYPEVFRLATPSKNDRHLSTRAKNKLKTHVKTFNMAVRGTRSRTTGRRSGHLIAVPSYTVPARHAIYKGGKVQTLMQYRDTPLIRGISENIAALGGVNGSKKVSVHDTHGMVHEECLKMGKDDMLQTNLVMSFFDCANVILQNQRGFSGTPVRTYKVHPFSQSSASSCGVLQMVPTCISYHQWLESGDPWNDGVPACSRYMLPGCIESSADFAHALKGLQMQGHQDRTSGQVVHIDLEYVFNDSDSLTIPEKCPVRLTQNVVDGLGPAGLNGLFRSTANSALATLREQRDMFLVPVSVVAESPSFRWGEKADTSTLGARAVQGVAHKLAGIVDGRHRSVDEQMQHVVQESTDLDNLGSMYSGWRAWL</sequence>
<dbReference type="Proteomes" id="UP000265618">
    <property type="component" value="Unassembled WGS sequence"/>
</dbReference>
<proteinExistence type="predicted"/>
<name>A0A9K3CNT5_9EUKA</name>
<feature type="domain" description="PI3K/PI4K catalytic" evidence="2">
    <location>
        <begin position="2971"/>
        <end position="3231"/>
    </location>
</feature>
<feature type="region of interest" description="Disordered" evidence="1">
    <location>
        <begin position="2293"/>
        <end position="2319"/>
    </location>
</feature>
<feature type="region of interest" description="Disordered" evidence="1">
    <location>
        <begin position="787"/>
        <end position="808"/>
    </location>
</feature>
<dbReference type="SMART" id="SM01343">
    <property type="entry name" value="FATC"/>
    <property type="match status" value="1"/>
</dbReference>
<feature type="compositionally biased region" description="Basic residues" evidence="1">
    <location>
        <begin position="1343"/>
        <end position="1364"/>
    </location>
</feature>
<comment type="caution">
    <text evidence="4">The sequence shown here is derived from an EMBL/GenBank/DDBJ whole genome shotgun (WGS) entry which is preliminary data.</text>
</comment>
<dbReference type="InterPro" id="IPR000403">
    <property type="entry name" value="PI3/4_kinase_cat_dom"/>
</dbReference>
<feature type="compositionally biased region" description="Basic and acidic residues" evidence="1">
    <location>
        <begin position="2789"/>
        <end position="2814"/>
    </location>
</feature>
<dbReference type="GO" id="GO:0004674">
    <property type="term" value="F:protein serine/threonine kinase activity"/>
    <property type="evidence" value="ECO:0007669"/>
    <property type="project" value="UniProtKB-KW"/>
</dbReference>
<protein>
    <submittedName>
        <fullName evidence="4">Serine/threonine-protein kinase ATM</fullName>
    </submittedName>
</protein>
<feature type="region of interest" description="Disordered" evidence="1">
    <location>
        <begin position="1049"/>
        <end position="1068"/>
    </location>
</feature>
<feature type="region of interest" description="Disordered" evidence="1">
    <location>
        <begin position="2783"/>
        <end position="2817"/>
    </location>
</feature>
<feature type="compositionally biased region" description="Basic and acidic residues" evidence="1">
    <location>
        <begin position="787"/>
        <end position="796"/>
    </location>
</feature>
<feature type="region of interest" description="Disordered" evidence="1">
    <location>
        <begin position="1323"/>
        <end position="1372"/>
    </location>
</feature>
<organism evidence="4 5">
    <name type="scientific">Kipferlia bialata</name>
    <dbReference type="NCBI Taxonomy" id="797122"/>
    <lineage>
        <taxon>Eukaryota</taxon>
        <taxon>Metamonada</taxon>
        <taxon>Carpediemonas-like organisms</taxon>
        <taxon>Kipferlia</taxon>
    </lineage>
</organism>
<feature type="compositionally biased region" description="Basic and acidic residues" evidence="1">
    <location>
        <begin position="1052"/>
        <end position="1062"/>
    </location>
</feature>
<dbReference type="PANTHER" id="PTHR11139">
    <property type="entry name" value="ATAXIA TELANGIECTASIA MUTATED ATM -RELATED"/>
    <property type="match status" value="1"/>
</dbReference>
<dbReference type="GO" id="GO:0006281">
    <property type="term" value="P:DNA repair"/>
    <property type="evidence" value="ECO:0007669"/>
    <property type="project" value="TreeGrafter"/>
</dbReference>
<evidence type="ECO:0000313" key="4">
    <source>
        <dbReference type="EMBL" id="GIQ80514.1"/>
    </source>
</evidence>
<feature type="compositionally biased region" description="Acidic residues" evidence="1">
    <location>
        <begin position="1388"/>
        <end position="1408"/>
    </location>
</feature>
<dbReference type="PROSITE" id="PS51190">
    <property type="entry name" value="FATC"/>
    <property type="match status" value="1"/>
</dbReference>
<dbReference type="GO" id="GO:0000723">
    <property type="term" value="P:telomere maintenance"/>
    <property type="evidence" value="ECO:0007669"/>
    <property type="project" value="TreeGrafter"/>
</dbReference>
<evidence type="ECO:0000259" key="3">
    <source>
        <dbReference type="PROSITE" id="PS51190"/>
    </source>
</evidence>
<gene>
    <name evidence="4" type="ORF">KIPB_001324</name>
</gene>
<feature type="non-terminal residue" evidence="4">
    <location>
        <position position="1"/>
    </location>
</feature>
<dbReference type="InterPro" id="IPR050517">
    <property type="entry name" value="DDR_Repair_Kinase"/>
</dbReference>
<dbReference type="PROSITE" id="PS50290">
    <property type="entry name" value="PI3_4_KINASE_3"/>
    <property type="match status" value="1"/>
</dbReference>
<accession>A0A9K3CNT5</accession>
<dbReference type="EMBL" id="BDIP01000184">
    <property type="protein sequence ID" value="GIQ80514.1"/>
    <property type="molecule type" value="Genomic_DNA"/>
</dbReference>
<evidence type="ECO:0000313" key="5">
    <source>
        <dbReference type="Proteomes" id="UP000265618"/>
    </source>
</evidence>
<dbReference type="Pfam" id="PF02260">
    <property type="entry name" value="FATC"/>
    <property type="match status" value="1"/>
</dbReference>
<dbReference type="GO" id="GO:0005694">
    <property type="term" value="C:chromosome"/>
    <property type="evidence" value="ECO:0007669"/>
    <property type="project" value="TreeGrafter"/>
</dbReference>
<feature type="compositionally biased region" description="Polar residues" evidence="1">
    <location>
        <begin position="2230"/>
        <end position="2239"/>
    </location>
</feature>
<reference evidence="4 5" key="1">
    <citation type="journal article" date="2018" name="PLoS ONE">
        <title>The draft genome of Kipferlia bialata reveals reductive genome evolution in fornicate parasites.</title>
        <authorList>
            <person name="Tanifuji G."/>
            <person name="Takabayashi S."/>
            <person name="Kume K."/>
            <person name="Takagi M."/>
            <person name="Nakayama T."/>
            <person name="Kamikawa R."/>
            <person name="Inagaki Y."/>
            <person name="Hashimoto T."/>
        </authorList>
    </citation>
    <scope>NUCLEOTIDE SEQUENCE [LARGE SCALE GENOMIC DNA]</scope>
    <source>
        <strain evidence="4">NY0173</strain>
    </source>
</reference>
<dbReference type="Gene3D" id="1.10.1070.11">
    <property type="entry name" value="Phosphatidylinositol 3-/4-kinase, catalytic domain"/>
    <property type="match status" value="1"/>
</dbReference>
<evidence type="ECO:0000256" key="1">
    <source>
        <dbReference type="SAM" id="MobiDB-lite"/>
    </source>
</evidence>
<dbReference type="InterPro" id="IPR003152">
    <property type="entry name" value="FATC_dom"/>
</dbReference>
<dbReference type="InterPro" id="IPR036940">
    <property type="entry name" value="PI3/4_kinase_cat_sf"/>
</dbReference>
<keyword evidence="4" id="KW-0808">Transferase</keyword>
<dbReference type="SMART" id="SM00146">
    <property type="entry name" value="PI3Kc"/>
    <property type="match status" value="1"/>
</dbReference>
<feature type="region of interest" description="Disordered" evidence="1">
    <location>
        <begin position="460"/>
        <end position="481"/>
    </location>
</feature>
<feature type="compositionally biased region" description="Basic residues" evidence="1">
    <location>
        <begin position="981"/>
        <end position="990"/>
    </location>
</feature>
<dbReference type="InterPro" id="IPR011009">
    <property type="entry name" value="Kinase-like_dom_sf"/>
</dbReference>
<dbReference type="OrthoDB" id="381190at2759"/>
<feature type="region of interest" description="Disordered" evidence="1">
    <location>
        <begin position="964"/>
        <end position="1010"/>
    </location>
</feature>
<dbReference type="SUPFAM" id="SSF56112">
    <property type="entry name" value="Protein kinase-like (PK-like)"/>
    <property type="match status" value="1"/>
</dbReference>
<feature type="compositionally biased region" description="Low complexity" evidence="1">
    <location>
        <begin position="2296"/>
        <end position="2314"/>
    </location>
</feature>
<dbReference type="Pfam" id="PF00454">
    <property type="entry name" value="PI3_PI4_kinase"/>
    <property type="match status" value="1"/>
</dbReference>
<feature type="compositionally biased region" description="Basic and acidic residues" evidence="1">
    <location>
        <begin position="460"/>
        <end position="479"/>
    </location>
</feature>
<evidence type="ECO:0000259" key="2">
    <source>
        <dbReference type="PROSITE" id="PS50290"/>
    </source>
</evidence>
<dbReference type="GO" id="GO:0005634">
    <property type="term" value="C:nucleus"/>
    <property type="evidence" value="ECO:0007669"/>
    <property type="project" value="UniProtKB-SubCell"/>
</dbReference>
<feature type="region of interest" description="Disordered" evidence="1">
    <location>
        <begin position="1385"/>
        <end position="1411"/>
    </location>
</feature>
<feature type="domain" description="FATC" evidence="3">
    <location>
        <begin position="3219"/>
        <end position="3251"/>
    </location>
</feature>
<keyword evidence="4" id="KW-0418">Kinase</keyword>
<keyword evidence="5" id="KW-1185">Reference proteome</keyword>
<feature type="region of interest" description="Disordered" evidence="1">
    <location>
        <begin position="2223"/>
        <end position="2247"/>
    </location>
</feature>